<evidence type="ECO:0000313" key="2">
    <source>
        <dbReference type="Proteomes" id="UP001306950"/>
    </source>
</evidence>
<name>A0ABU7VU64_9BACL</name>
<protein>
    <submittedName>
        <fullName evidence="1">Uncharacterized protein</fullName>
    </submittedName>
</protein>
<dbReference type="EMBL" id="JAZHPZ010000007">
    <property type="protein sequence ID" value="MEF2967310.1"/>
    <property type="molecule type" value="Genomic_DNA"/>
</dbReference>
<organism evidence="1 2">
    <name type="scientific">Paenibacillus haidiansis</name>
    <dbReference type="NCBI Taxonomy" id="1574488"/>
    <lineage>
        <taxon>Bacteria</taxon>
        <taxon>Bacillati</taxon>
        <taxon>Bacillota</taxon>
        <taxon>Bacilli</taxon>
        <taxon>Bacillales</taxon>
        <taxon>Paenibacillaceae</taxon>
        <taxon>Paenibacillus</taxon>
    </lineage>
</organism>
<reference evidence="1 2" key="1">
    <citation type="submission" date="2024-02" db="EMBL/GenBank/DDBJ databases">
        <title>A nitrogen-fixing paenibacillus bacterium.</title>
        <authorList>
            <person name="Zhang W.L."/>
            <person name="Chen S.F."/>
        </authorList>
    </citation>
    <scope>NUCLEOTIDE SEQUENCE [LARGE SCALE GENOMIC DNA]</scope>
    <source>
        <strain evidence="1 2">M1</strain>
    </source>
</reference>
<dbReference type="RefSeq" id="WP_331847525.1">
    <property type="nucleotide sequence ID" value="NZ_JAZHPZ010000007.1"/>
</dbReference>
<gene>
    <name evidence="1" type="ORF">V3851_15840</name>
</gene>
<sequence>MIVLPTFDSVLVTGSQTIQQDLQVNGNETVTNLSVLGNATVAGSVNVNGSQTVLTHMNIGGTATVGENMFVGGTAGAAQRLAHSNTPTTPASSPLLQTLRFYPTGVAGQPGIQMRGTDGQDYVLFVVVVNGVPQLGIQLA</sequence>
<dbReference type="Proteomes" id="UP001306950">
    <property type="component" value="Unassembled WGS sequence"/>
</dbReference>
<proteinExistence type="predicted"/>
<keyword evidence="2" id="KW-1185">Reference proteome</keyword>
<comment type="caution">
    <text evidence="1">The sequence shown here is derived from an EMBL/GenBank/DDBJ whole genome shotgun (WGS) entry which is preliminary data.</text>
</comment>
<evidence type="ECO:0000313" key="1">
    <source>
        <dbReference type="EMBL" id="MEF2967310.1"/>
    </source>
</evidence>
<accession>A0ABU7VU64</accession>